<dbReference type="InterPro" id="IPR041426">
    <property type="entry name" value="Mos1_HTH"/>
</dbReference>
<evidence type="ECO:0000259" key="1">
    <source>
        <dbReference type="Pfam" id="PF17906"/>
    </source>
</evidence>
<name>A0A564YNL9_HYMDI</name>
<reference evidence="2 3" key="1">
    <citation type="submission" date="2019-07" db="EMBL/GenBank/DDBJ databases">
        <authorList>
            <person name="Jastrzebski P J."/>
            <person name="Paukszto L."/>
            <person name="Jastrzebski P J."/>
        </authorList>
    </citation>
    <scope>NUCLEOTIDE SEQUENCE [LARGE SCALE GENOMIC DNA]</scope>
    <source>
        <strain evidence="2 3">WMS-il1</strain>
    </source>
</reference>
<dbReference type="Gene3D" id="1.10.10.1450">
    <property type="match status" value="1"/>
</dbReference>
<evidence type="ECO:0000313" key="3">
    <source>
        <dbReference type="Proteomes" id="UP000321570"/>
    </source>
</evidence>
<evidence type="ECO:0000313" key="2">
    <source>
        <dbReference type="EMBL" id="VUZ48881.1"/>
    </source>
</evidence>
<feature type="domain" description="Mos1 transposase HTH" evidence="1">
    <location>
        <begin position="4"/>
        <end position="46"/>
    </location>
</feature>
<dbReference type="EMBL" id="CABIJS010000321">
    <property type="protein sequence ID" value="VUZ48881.1"/>
    <property type="molecule type" value="Genomic_DNA"/>
</dbReference>
<organism evidence="2 3">
    <name type="scientific">Hymenolepis diminuta</name>
    <name type="common">Rat tapeworm</name>
    <dbReference type="NCBI Taxonomy" id="6216"/>
    <lineage>
        <taxon>Eukaryota</taxon>
        <taxon>Metazoa</taxon>
        <taxon>Spiralia</taxon>
        <taxon>Lophotrochozoa</taxon>
        <taxon>Platyhelminthes</taxon>
        <taxon>Cestoda</taxon>
        <taxon>Eucestoda</taxon>
        <taxon>Cyclophyllidea</taxon>
        <taxon>Hymenolepididae</taxon>
        <taxon>Hymenolepis</taxon>
    </lineage>
</organism>
<dbReference type="AlphaFoldDB" id="A0A564YNL9"/>
<accession>A0A564YNL9</accession>
<protein>
    <recommendedName>
        <fullName evidence="1">Mos1 transposase HTH domain-containing protein</fullName>
    </recommendedName>
</protein>
<keyword evidence="3" id="KW-1185">Reference proteome</keyword>
<dbReference type="Proteomes" id="UP000321570">
    <property type="component" value="Unassembled WGS sequence"/>
</dbReference>
<dbReference type="Pfam" id="PF17906">
    <property type="entry name" value="HTH_48"/>
    <property type="match status" value="1"/>
</dbReference>
<proteinExistence type="predicted"/>
<gene>
    <name evidence="2" type="ORF">WMSIL1_LOCUS8187</name>
</gene>
<sequence>TPTREHRRHISLFEFHEGTAAAAAETLKDTYGNDVVNEKTHRKWFSAGGFEKDDLSLKNEREMNREQDAQRNSIPSSCKLALMKIQPTLLENWATFHVGPHLTIYREMKRLHSRELQAPF</sequence>
<feature type="non-terminal residue" evidence="2">
    <location>
        <position position="1"/>
    </location>
</feature>